<protein>
    <recommendedName>
        <fullName evidence="2">Tc1-like transposase DDE domain-containing protein</fullName>
    </recommendedName>
</protein>
<feature type="non-terminal residue" evidence="1">
    <location>
        <position position="52"/>
    </location>
</feature>
<name>A0A1X0RGX3_RHIZD</name>
<dbReference type="Proteomes" id="UP000242414">
    <property type="component" value="Unassembled WGS sequence"/>
</dbReference>
<organism evidence="1">
    <name type="scientific">Rhizopus microsporus var. microsporus</name>
    <dbReference type="NCBI Taxonomy" id="86635"/>
    <lineage>
        <taxon>Eukaryota</taxon>
        <taxon>Fungi</taxon>
        <taxon>Fungi incertae sedis</taxon>
        <taxon>Mucoromycota</taxon>
        <taxon>Mucoromycotina</taxon>
        <taxon>Mucoromycetes</taxon>
        <taxon>Mucorales</taxon>
        <taxon>Mucorineae</taxon>
        <taxon>Rhizopodaceae</taxon>
        <taxon>Rhizopus</taxon>
    </lineage>
</organism>
<feature type="non-terminal residue" evidence="1">
    <location>
        <position position="1"/>
    </location>
</feature>
<dbReference type="GO" id="GO:0003676">
    <property type="term" value="F:nucleic acid binding"/>
    <property type="evidence" value="ECO:0007669"/>
    <property type="project" value="InterPro"/>
</dbReference>
<dbReference type="InterPro" id="IPR036397">
    <property type="entry name" value="RNaseH_sf"/>
</dbReference>
<evidence type="ECO:0008006" key="2">
    <source>
        <dbReference type="Google" id="ProtNLM"/>
    </source>
</evidence>
<dbReference type="Gene3D" id="3.30.420.10">
    <property type="entry name" value="Ribonuclease H-like superfamily/Ribonuclease H"/>
    <property type="match status" value="1"/>
</dbReference>
<dbReference type="OrthoDB" id="2266637at2759"/>
<dbReference type="EMBL" id="KV921858">
    <property type="protein sequence ID" value="ORE11256.1"/>
    <property type="molecule type" value="Genomic_DNA"/>
</dbReference>
<sequence>ELNPIEQFWAIVKNKVKRSSFEVTEDLATRITEAYNSVPLKHLQAFVQNSVN</sequence>
<dbReference type="VEuPathDB" id="FungiDB:BCV72DRAFT_190534"/>
<reference evidence="1" key="1">
    <citation type="journal article" date="2016" name="Proc. Natl. Acad. Sci. U.S.A.">
        <title>Lipid metabolic changes in an early divergent fungus govern the establishment of a mutualistic symbiosis with endobacteria.</title>
        <authorList>
            <person name="Lastovetsky O.A."/>
            <person name="Gaspar M.L."/>
            <person name="Mondo S.J."/>
            <person name="LaButti K.M."/>
            <person name="Sandor L."/>
            <person name="Grigoriev I.V."/>
            <person name="Henry S.A."/>
            <person name="Pawlowska T.E."/>
        </authorList>
    </citation>
    <scope>NUCLEOTIDE SEQUENCE [LARGE SCALE GENOMIC DNA]</scope>
    <source>
        <strain evidence="1">ATCC 52814</strain>
    </source>
</reference>
<dbReference type="AlphaFoldDB" id="A0A1X0RGX3"/>
<evidence type="ECO:0000313" key="1">
    <source>
        <dbReference type="EMBL" id="ORE11256.1"/>
    </source>
</evidence>
<accession>A0A1X0RGX3</accession>
<gene>
    <name evidence="1" type="ORF">BCV72DRAFT_190534</name>
</gene>
<proteinExistence type="predicted"/>